<gene>
    <name evidence="1" type="ORF">E3J84_05505</name>
</gene>
<dbReference type="Proteomes" id="UP000316360">
    <property type="component" value="Unassembled WGS sequence"/>
</dbReference>
<evidence type="ECO:0000313" key="2">
    <source>
        <dbReference type="Proteomes" id="UP000316360"/>
    </source>
</evidence>
<proteinExistence type="predicted"/>
<protein>
    <submittedName>
        <fullName evidence="1">Uncharacterized protein</fullName>
    </submittedName>
</protein>
<comment type="caution">
    <text evidence="1">The sequence shown here is derived from an EMBL/GenBank/DDBJ whole genome shotgun (WGS) entry which is preliminary data.</text>
</comment>
<dbReference type="EMBL" id="SOKJ01000315">
    <property type="protein sequence ID" value="TET09093.1"/>
    <property type="molecule type" value="Genomic_DNA"/>
</dbReference>
<organism evidence="1 2">
    <name type="scientific">Aerophobetes bacterium</name>
    <dbReference type="NCBI Taxonomy" id="2030807"/>
    <lineage>
        <taxon>Bacteria</taxon>
        <taxon>Candidatus Aerophobota</taxon>
    </lineage>
</organism>
<dbReference type="AlphaFoldDB" id="A0A523RTK5"/>
<evidence type="ECO:0000313" key="1">
    <source>
        <dbReference type="EMBL" id="TET09093.1"/>
    </source>
</evidence>
<sequence>MPLTVYRGLGTKEEILKSLDTAISAVSGIAYVDWQRSDPTGIDPDRYPGVFINDLRIDRVQLLGDIWKNTYTVALVGFVWAEDDENLGTILNTFITAVKTAVLGDISRNNNAYDTDIEIIATDAGSKHPQGEFIMSLLILFYSAV</sequence>
<reference evidence="1 2" key="1">
    <citation type="submission" date="2019-03" db="EMBL/GenBank/DDBJ databases">
        <title>Metabolic potential of uncultured bacteria and archaea associated with petroleum seepage in deep-sea sediments.</title>
        <authorList>
            <person name="Dong X."/>
            <person name="Hubert C."/>
        </authorList>
    </citation>
    <scope>NUCLEOTIDE SEQUENCE [LARGE SCALE GENOMIC DNA]</scope>
    <source>
        <strain evidence="1">E44_bin7</strain>
    </source>
</reference>
<name>A0A523RTK5_UNCAE</name>
<accession>A0A523RTK5</accession>